<proteinExistence type="predicted"/>
<reference evidence="2 3" key="1">
    <citation type="submission" date="2020-08" db="EMBL/GenBank/DDBJ databases">
        <title>Genomic Encyclopedia of Type Strains, Phase IV (KMG-IV): sequencing the most valuable type-strain genomes for metagenomic binning, comparative biology and taxonomic classification.</title>
        <authorList>
            <person name="Goeker M."/>
        </authorList>
    </citation>
    <scope>NUCLEOTIDE SEQUENCE [LARGE SCALE GENOMIC DNA]</scope>
    <source>
        <strain evidence="2 3">DSM 45615</strain>
    </source>
</reference>
<dbReference type="RefSeq" id="WP_185049423.1">
    <property type="nucleotide sequence ID" value="NZ_BAABIX010000003.1"/>
</dbReference>
<dbReference type="EMBL" id="JACHGN010000004">
    <property type="protein sequence ID" value="MBB5132455.1"/>
    <property type="molecule type" value="Genomic_DNA"/>
</dbReference>
<keyword evidence="1" id="KW-1133">Transmembrane helix</keyword>
<name>A0A840P8Y7_9ACTN</name>
<sequence length="81" mass="8157">MIAGPPGAGQVFAGRYAEAVLAKSGDAAARAVDARRVIAAASGRFPAWLRPLVVARFGLATLGSLFVIILLATPGAGAYFG</sequence>
<keyword evidence="1" id="KW-0472">Membrane</keyword>
<keyword evidence="1" id="KW-0812">Transmembrane</keyword>
<keyword evidence="3" id="KW-1185">Reference proteome</keyword>
<evidence type="ECO:0000256" key="1">
    <source>
        <dbReference type="SAM" id="Phobius"/>
    </source>
</evidence>
<dbReference type="AlphaFoldDB" id="A0A840P8Y7"/>
<comment type="caution">
    <text evidence="2">The sequence shown here is derived from an EMBL/GenBank/DDBJ whole genome shotgun (WGS) entry which is preliminary data.</text>
</comment>
<organism evidence="2 3">
    <name type="scientific">Thermocatellispora tengchongensis</name>
    <dbReference type="NCBI Taxonomy" id="1073253"/>
    <lineage>
        <taxon>Bacteria</taxon>
        <taxon>Bacillati</taxon>
        <taxon>Actinomycetota</taxon>
        <taxon>Actinomycetes</taxon>
        <taxon>Streptosporangiales</taxon>
        <taxon>Streptosporangiaceae</taxon>
        <taxon>Thermocatellispora</taxon>
    </lineage>
</organism>
<evidence type="ECO:0000313" key="3">
    <source>
        <dbReference type="Proteomes" id="UP000578449"/>
    </source>
</evidence>
<accession>A0A840P8Y7</accession>
<feature type="transmembrane region" description="Helical" evidence="1">
    <location>
        <begin position="57"/>
        <end position="80"/>
    </location>
</feature>
<dbReference type="Proteomes" id="UP000578449">
    <property type="component" value="Unassembled WGS sequence"/>
</dbReference>
<gene>
    <name evidence="2" type="ORF">HNP84_002171</name>
</gene>
<evidence type="ECO:0000313" key="2">
    <source>
        <dbReference type="EMBL" id="MBB5132455.1"/>
    </source>
</evidence>
<protein>
    <submittedName>
        <fullName evidence="2">Uncharacterized protein</fullName>
    </submittedName>
</protein>